<organism evidence="2 3">
    <name type="scientific">Novipirellula artificiosorum</name>
    <dbReference type="NCBI Taxonomy" id="2528016"/>
    <lineage>
        <taxon>Bacteria</taxon>
        <taxon>Pseudomonadati</taxon>
        <taxon>Planctomycetota</taxon>
        <taxon>Planctomycetia</taxon>
        <taxon>Pirellulales</taxon>
        <taxon>Pirellulaceae</taxon>
        <taxon>Novipirellula</taxon>
    </lineage>
</organism>
<comment type="caution">
    <text evidence="2">The sequence shown here is derived from an EMBL/GenBank/DDBJ whole genome shotgun (WGS) entry which is preliminary data.</text>
</comment>
<dbReference type="EMBL" id="SJPV01000013">
    <property type="protein sequence ID" value="TWU32263.1"/>
    <property type="molecule type" value="Genomic_DNA"/>
</dbReference>
<dbReference type="PANTHER" id="PTHR47473:SF1">
    <property type="entry name" value="METHYLTRANSFERASE DOMAIN-CONTAINING PROTEIN"/>
    <property type="match status" value="1"/>
</dbReference>
<evidence type="ECO:0000313" key="2">
    <source>
        <dbReference type="EMBL" id="TWU32263.1"/>
    </source>
</evidence>
<dbReference type="PANTHER" id="PTHR47473">
    <property type="entry name" value="BTA1P"/>
    <property type="match status" value="1"/>
</dbReference>
<dbReference type="GO" id="GO:0043770">
    <property type="term" value="F:demethylmenaquinone methyltransferase activity"/>
    <property type="evidence" value="ECO:0007669"/>
    <property type="project" value="UniProtKB-EC"/>
</dbReference>
<dbReference type="Pfam" id="PF13847">
    <property type="entry name" value="Methyltransf_31"/>
    <property type="match status" value="1"/>
</dbReference>
<feature type="domain" description="Methyltransferase" evidence="1">
    <location>
        <begin position="75"/>
        <end position="181"/>
    </location>
</feature>
<dbReference type="RefSeq" id="WP_146530496.1">
    <property type="nucleotide sequence ID" value="NZ_SJPV01000013.1"/>
</dbReference>
<proteinExistence type="predicted"/>
<accession>A0A5C6D537</accession>
<name>A0A5C6D537_9BACT</name>
<dbReference type="Gene3D" id="3.40.50.150">
    <property type="entry name" value="Vaccinia Virus protein VP39"/>
    <property type="match status" value="1"/>
</dbReference>
<dbReference type="InterPro" id="IPR025714">
    <property type="entry name" value="Methyltranfer_dom"/>
</dbReference>
<dbReference type="EC" id="2.1.1.163" evidence="2"/>
<evidence type="ECO:0000313" key="3">
    <source>
        <dbReference type="Proteomes" id="UP000319143"/>
    </source>
</evidence>
<protein>
    <submittedName>
        <fullName evidence="2">Demethylmenaquinone methyltransferase</fullName>
        <ecNumber evidence="2">2.1.1.163</ecNumber>
    </submittedName>
</protein>
<dbReference type="Proteomes" id="UP000319143">
    <property type="component" value="Unassembled WGS sequence"/>
</dbReference>
<dbReference type="CDD" id="cd02440">
    <property type="entry name" value="AdoMet_MTases"/>
    <property type="match status" value="1"/>
</dbReference>
<keyword evidence="2" id="KW-0489">Methyltransferase</keyword>
<keyword evidence="3" id="KW-1185">Reference proteome</keyword>
<sequence>MSDPIPSSSPPKSLRSDLQVLRHLLFHPIRGETHAERLESFYGGQAENYDSFRARMLHGRRELIRSIDFPSNGIWVDLGAGTGENVVLAGEAAHSLSEIHLVDLSSSLLEIASQRIKQAGLEGVRIHLADATQFDLPPDSVDVVTFSYSLTMIPDWFEAIAVAESLLRPGGIIAVTDFYVSRKYAQEGSRQHGWLRRAFWTHWFAADNVFLSGDHIPLLHRRFEVEQFKEQLGKVPYLPLLRAPHYRFVGRKPPRPDL</sequence>
<keyword evidence="2" id="KW-0808">Transferase</keyword>
<dbReference type="AlphaFoldDB" id="A0A5C6D537"/>
<dbReference type="InterPro" id="IPR029063">
    <property type="entry name" value="SAM-dependent_MTases_sf"/>
</dbReference>
<dbReference type="SUPFAM" id="SSF53335">
    <property type="entry name" value="S-adenosyl-L-methionine-dependent methyltransferases"/>
    <property type="match status" value="1"/>
</dbReference>
<evidence type="ECO:0000259" key="1">
    <source>
        <dbReference type="Pfam" id="PF13847"/>
    </source>
</evidence>
<dbReference type="OrthoDB" id="9791837at2"/>
<reference evidence="2 3" key="1">
    <citation type="submission" date="2019-02" db="EMBL/GenBank/DDBJ databases">
        <title>Deep-cultivation of Planctomycetes and their phenomic and genomic characterization uncovers novel biology.</title>
        <authorList>
            <person name="Wiegand S."/>
            <person name="Jogler M."/>
            <person name="Boedeker C."/>
            <person name="Pinto D."/>
            <person name="Vollmers J."/>
            <person name="Rivas-Marin E."/>
            <person name="Kohn T."/>
            <person name="Peeters S.H."/>
            <person name="Heuer A."/>
            <person name="Rast P."/>
            <person name="Oberbeckmann S."/>
            <person name="Bunk B."/>
            <person name="Jeske O."/>
            <person name="Meyerdierks A."/>
            <person name="Storesund J.E."/>
            <person name="Kallscheuer N."/>
            <person name="Luecker S."/>
            <person name="Lage O.M."/>
            <person name="Pohl T."/>
            <person name="Merkel B.J."/>
            <person name="Hornburger P."/>
            <person name="Mueller R.-W."/>
            <person name="Bruemmer F."/>
            <person name="Labrenz M."/>
            <person name="Spormann A.M."/>
            <person name="Op Den Camp H."/>
            <person name="Overmann J."/>
            <person name="Amann R."/>
            <person name="Jetten M.S.M."/>
            <person name="Mascher T."/>
            <person name="Medema M.H."/>
            <person name="Devos D.P."/>
            <person name="Kaster A.-K."/>
            <person name="Ovreas L."/>
            <person name="Rohde M."/>
            <person name="Galperin M.Y."/>
            <person name="Jogler C."/>
        </authorList>
    </citation>
    <scope>NUCLEOTIDE SEQUENCE [LARGE SCALE GENOMIC DNA]</scope>
    <source>
        <strain evidence="2 3">Poly41</strain>
    </source>
</reference>
<dbReference type="GO" id="GO:0032259">
    <property type="term" value="P:methylation"/>
    <property type="evidence" value="ECO:0007669"/>
    <property type="project" value="UniProtKB-KW"/>
</dbReference>
<gene>
    <name evidence="2" type="primary">ubiE_3</name>
    <name evidence="2" type="ORF">Poly41_57480</name>
</gene>